<gene>
    <name evidence="1" type="ORF">g.129000</name>
</gene>
<proteinExistence type="predicted"/>
<dbReference type="AlphaFoldDB" id="A0A2S2R7S7"/>
<organism evidence="1">
    <name type="scientific">Sipha flava</name>
    <name type="common">yellow sugarcane aphid</name>
    <dbReference type="NCBI Taxonomy" id="143950"/>
    <lineage>
        <taxon>Eukaryota</taxon>
        <taxon>Metazoa</taxon>
        <taxon>Ecdysozoa</taxon>
        <taxon>Arthropoda</taxon>
        <taxon>Hexapoda</taxon>
        <taxon>Insecta</taxon>
        <taxon>Pterygota</taxon>
        <taxon>Neoptera</taxon>
        <taxon>Paraneoptera</taxon>
        <taxon>Hemiptera</taxon>
        <taxon>Sternorrhyncha</taxon>
        <taxon>Aphidomorpha</taxon>
        <taxon>Aphidoidea</taxon>
        <taxon>Aphididae</taxon>
        <taxon>Sipha</taxon>
    </lineage>
</organism>
<evidence type="ECO:0000313" key="1">
    <source>
        <dbReference type="EMBL" id="MBY85983.1"/>
    </source>
</evidence>
<protein>
    <submittedName>
        <fullName evidence="1">Uncharacterized protein</fullName>
    </submittedName>
</protein>
<reference evidence="1" key="1">
    <citation type="submission" date="2018-04" db="EMBL/GenBank/DDBJ databases">
        <title>Transcriptome assembly of Sipha flava.</title>
        <authorList>
            <person name="Scully E.D."/>
            <person name="Geib S.M."/>
            <person name="Palmer N.A."/>
            <person name="Koch K."/>
            <person name="Bradshaw J."/>
            <person name="Heng-Moss T."/>
            <person name="Sarath G."/>
        </authorList>
    </citation>
    <scope>NUCLEOTIDE SEQUENCE</scope>
</reference>
<name>A0A2S2R7S7_9HEMI</name>
<dbReference type="EMBL" id="GGMS01016780">
    <property type="protein sequence ID" value="MBY85983.1"/>
    <property type="molecule type" value="Transcribed_RNA"/>
</dbReference>
<accession>A0A2S2R7S7</accession>
<sequence length="152" mass="17510">MASIYLSLVSPNFKALFNADDIVLFYSDKSLDRSVNILNILFTKLFASLFTIVPEKSYFMIFTRKQITAYLHLVLENQIVLPSFSVRIGHSLLPHQSFKLSFNSSPLCTLHNIETVCNFNHIIFHCPSLSPSRHLFSFHYFGLSHSQFKSYP</sequence>